<dbReference type="Proteomes" id="UP000077381">
    <property type="component" value="Unassembled WGS sequence"/>
</dbReference>
<organism evidence="2 3">
    <name type="scientific">Streptomyces jeddahensis</name>
    <dbReference type="NCBI Taxonomy" id="1716141"/>
    <lineage>
        <taxon>Bacteria</taxon>
        <taxon>Bacillati</taxon>
        <taxon>Actinomycetota</taxon>
        <taxon>Actinomycetes</taxon>
        <taxon>Kitasatosporales</taxon>
        <taxon>Streptomycetaceae</taxon>
        <taxon>Streptomyces</taxon>
    </lineage>
</organism>
<gene>
    <name evidence="2" type="ORF">STSP_21550</name>
</gene>
<feature type="region of interest" description="Disordered" evidence="1">
    <location>
        <begin position="102"/>
        <end position="129"/>
    </location>
</feature>
<accession>A0A177HWM2</accession>
<reference evidence="2 3" key="1">
    <citation type="submission" date="2015-12" db="EMBL/GenBank/DDBJ databases">
        <title>Genome sequence of Streptomyces sp. G25.</title>
        <authorList>
            <person name="Poehlein A."/>
            <person name="Roettig A."/>
            <person name="Hiessl S."/>
            <person name="Hauschild P."/>
            <person name="Schauer J."/>
            <person name="Madkour M.H."/>
            <person name="Al-Ansari A.M."/>
            <person name="Almakishah N.H."/>
            <person name="Steinbuechel A."/>
            <person name="Daniel R."/>
        </authorList>
    </citation>
    <scope>NUCLEOTIDE SEQUENCE [LARGE SCALE GENOMIC DNA]</scope>
    <source>
        <strain evidence="3">G25(2015)</strain>
    </source>
</reference>
<dbReference type="OrthoDB" id="291334at2"/>
<dbReference type="EMBL" id="LOHS01000061">
    <property type="protein sequence ID" value="OAH14644.1"/>
    <property type="molecule type" value="Genomic_DNA"/>
</dbReference>
<feature type="compositionally biased region" description="Polar residues" evidence="1">
    <location>
        <begin position="119"/>
        <end position="129"/>
    </location>
</feature>
<keyword evidence="3" id="KW-1185">Reference proteome</keyword>
<dbReference type="AlphaFoldDB" id="A0A177HWM2"/>
<name>A0A177HWM2_9ACTN</name>
<dbReference type="STRING" id="1716141.STSP_21550"/>
<proteinExistence type="predicted"/>
<dbReference type="InterPro" id="IPR019268">
    <property type="entry name" value="DUF2278"/>
</dbReference>
<dbReference type="Pfam" id="PF10042">
    <property type="entry name" value="DUF2278"/>
    <property type="match status" value="1"/>
</dbReference>
<dbReference type="PATRIC" id="fig|1716141.3.peg.2266"/>
<evidence type="ECO:0000256" key="1">
    <source>
        <dbReference type="SAM" id="MobiDB-lite"/>
    </source>
</evidence>
<evidence type="ECO:0000313" key="2">
    <source>
        <dbReference type="EMBL" id="OAH14644.1"/>
    </source>
</evidence>
<dbReference type="RefSeq" id="WP_067275189.1">
    <property type="nucleotide sequence ID" value="NZ_LOHS01000061.1"/>
</dbReference>
<evidence type="ECO:0000313" key="3">
    <source>
        <dbReference type="Proteomes" id="UP000077381"/>
    </source>
</evidence>
<sequence>MPLKSYGVLAARAVDRGREGVADDTPHSQIHLVDDAGTHYRAAVNVKSQQAPSELLYLVDENFTHAVTGKLPAAGSSWTDLPSHSGERAYRADTTATLTVVTASRLSQRARSEPRARGSAQTPQYGWKR</sequence>
<protein>
    <submittedName>
        <fullName evidence="2">Uncharacterized protein</fullName>
    </submittedName>
</protein>
<comment type="caution">
    <text evidence="2">The sequence shown here is derived from an EMBL/GenBank/DDBJ whole genome shotgun (WGS) entry which is preliminary data.</text>
</comment>